<feature type="transmembrane region" description="Helical" evidence="1">
    <location>
        <begin position="40"/>
        <end position="59"/>
    </location>
</feature>
<keyword evidence="1" id="KW-1133">Transmembrane helix</keyword>
<keyword evidence="1" id="KW-0812">Transmembrane</keyword>
<keyword evidence="1" id="KW-0472">Membrane</keyword>
<sequence length="67" mass="8115">MGQVTATEGDLMKKLKVIDQRQERSKKRRPWLKWLCNPRSLRLLILFGQMIFSFIKMLIELMQMFRS</sequence>
<evidence type="ECO:0000313" key="2">
    <source>
        <dbReference type="EMBL" id="ADE14328.1"/>
    </source>
</evidence>
<accession>D5BZN3</accession>
<dbReference type="HOGENOM" id="CLU_2808069_0_0_6"/>
<dbReference type="Proteomes" id="UP000001844">
    <property type="component" value="Chromosome"/>
</dbReference>
<evidence type="ECO:0000256" key="1">
    <source>
        <dbReference type="SAM" id="Phobius"/>
    </source>
</evidence>
<dbReference type="EMBL" id="CP001798">
    <property type="protein sequence ID" value="ADE14328.1"/>
    <property type="molecule type" value="Genomic_DNA"/>
</dbReference>
<proteinExistence type="predicted"/>
<dbReference type="STRING" id="472759.Nhal_1162"/>
<evidence type="ECO:0000313" key="3">
    <source>
        <dbReference type="Proteomes" id="UP000001844"/>
    </source>
</evidence>
<dbReference type="AlphaFoldDB" id="D5BZN3"/>
<name>D5BZN3_NITHN</name>
<gene>
    <name evidence="2" type="ordered locus">Nhal_1162</name>
</gene>
<dbReference type="KEGG" id="nhl:Nhal_1162"/>
<organism evidence="2 3">
    <name type="scientific">Nitrosococcus halophilus (strain Nc4)</name>
    <dbReference type="NCBI Taxonomy" id="472759"/>
    <lineage>
        <taxon>Bacteria</taxon>
        <taxon>Pseudomonadati</taxon>
        <taxon>Pseudomonadota</taxon>
        <taxon>Gammaproteobacteria</taxon>
        <taxon>Chromatiales</taxon>
        <taxon>Chromatiaceae</taxon>
        <taxon>Nitrosococcus</taxon>
    </lineage>
</organism>
<protein>
    <submittedName>
        <fullName evidence="2">Uncharacterized protein</fullName>
    </submittedName>
</protein>
<reference evidence="3" key="1">
    <citation type="submission" date="2010-04" db="EMBL/GenBank/DDBJ databases">
        <title>Complete genome sequence of Nitrosococcus halophilus Nc4, a salt-adapted, aerobic obligate ammonia-oxidizing sulfur purple bacterium.</title>
        <authorList>
            <consortium name="US DOE Joint Genome Institute"/>
            <person name="Campbell M.A."/>
            <person name="Malfatti S.A."/>
            <person name="Chain P.S.G."/>
            <person name="Heidelberg J.F."/>
            <person name="Ward B.B."/>
            <person name="Klotz M.G."/>
        </authorList>
    </citation>
    <scope>NUCLEOTIDE SEQUENCE [LARGE SCALE GENOMIC DNA]</scope>
    <source>
        <strain evidence="3">Nc4</strain>
    </source>
</reference>
<keyword evidence="3" id="KW-1185">Reference proteome</keyword>